<keyword evidence="14" id="KW-1185">Reference proteome</keyword>
<evidence type="ECO:0000256" key="3">
    <source>
        <dbReference type="ARBA" id="ARBA00007971"/>
    </source>
</evidence>
<dbReference type="GO" id="GO:0005886">
    <property type="term" value="C:plasma membrane"/>
    <property type="evidence" value="ECO:0007669"/>
    <property type="project" value="UniProtKB-SubCell"/>
</dbReference>
<gene>
    <name evidence="13" type="primary">fliF</name>
    <name evidence="13" type="ORF">EZ216_19685</name>
</gene>
<dbReference type="EMBL" id="SMLK01000009">
    <property type="protein sequence ID" value="TFY97083.1"/>
    <property type="molecule type" value="Genomic_DNA"/>
</dbReference>
<dbReference type="NCBIfam" id="TIGR00206">
    <property type="entry name" value="fliF"/>
    <property type="match status" value="1"/>
</dbReference>
<dbReference type="InterPro" id="IPR043427">
    <property type="entry name" value="YscJ/FliF"/>
</dbReference>
<keyword evidence="5 10" id="KW-0812">Transmembrane</keyword>
<evidence type="ECO:0000256" key="9">
    <source>
        <dbReference type="SAM" id="MobiDB-lite"/>
    </source>
</evidence>
<reference evidence="13 14" key="1">
    <citation type="submission" date="2019-03" db="EMBL/GenBank/DDBJ databases">
        <title>Ramlibacter sp. 18x22-1, whole genome shotgun sequence.</title>
        <authorList>
            <person name="Zhang X."/>
            <person name="Feng G."/>
            <person name="Zhu H."/>
        </authorList>
    </citation>
    <scope>NUCLEOTIDE SEQUENCE [LARGE SCALE GENOMIC DNA]</scope>
    <source>
        <strain evidence="13 14">18x22-1</strain>
    </source>
</reference>
<dbReference type="InterPro" id="IPR006182">
    <property type="entry name" value="FliF_N_dom"/>
</dbReference>
<dbReference type="Gene3D" id="3.30.300.30">
    <property type="match status" value="1"/>
</dbReference>
<dbReference type="Pfam" id="PF08345">
    <property type="entry name" value="YscJ_FliF_C"/>
    <property type="match status" value="1"/>
</dbReference>
<sequence>MKAWWEALDTRAKVGLAAGVAVIAAATLAGGWWLLRTEQAVLFSDLKPEDAAVMAQELEKQKVPYTVADGGTTLLVDKPQVHATRLKLMGKDLPLRGAVGLELFNNAEFGMTEFAQKINYQRALQGELTRTILSFPEVRDVRVHLALPEQGLFRQASSKPKAAITLTMRTGQALRPDQVNGIQRLVAASVPGLAAQEVTVVDHQGVALSRASDDGEQAGAGGRLDLKRETENYLSRKAALVLERAFGAGQALASVDVTLNMDQVRVTTEDVIGGPDGRGGATAGVMVRERESSRDNGAPDARGGDAQGARGSSMQREVEYQAGRRVEQVVSQPGSIRRIQVVAVVRQPLDEQQQEQARKLVAVAVGASPERGDAVVVQSMHAAQAAAAPPVAGAEPAAPKAPAGPGQDSSAPWAIAVLALFILTAAASLLLWARRRAAAPGAPLSQEQRQVALRRVEAWLREGDGARPAEAALIAPVGDAR</sequence>
<dbReference type="PRINTS" id="PR01009">
    <property type="entry name" value="FLGMRINGFLIF"/>
</dbReference>
<protein>
    <submittedName>
        <fullName evidence="13">Flagellar M-ring protein FliF</fullName>
    </submittedName>
</protein>
<accession>A0A4Z0BF44</accession>
<comment type="caution">
    <text evidence="13">The sequence shown here is derived from an EMBL/GenBank/DDBJ whole genome shotgun (WGS) entry which is preliminary data.</text>
</comment>
<dbReference type="InterPro" id="IPR013556">
    <property type="entry name" value="Flag_M-ring_C"/>
</dbReference>
<organism evidence="13 14">
    <name type="scientific">Ramlibacter humi</name>
    <dbReference type="NCBI Taxonomy" id="2530451"/>
    <lineage>
        <taxon>Bacteria</taxon>
        <taxon>Pseudomonadati</taxon>
        <taxon>Pseudomonadota</taxon>
        <taxon>Betaproteobacteria</taxon>
        <taxon>Burkholderiales</taxon>
        <taxon>Comamonadaceae</taxon>
        <taxon>Ramlibacter</taxon>
    </lineage>
</organism>
<dbReference type="Pfam" id="PF01514">
    <property type="entry name" value="YscJ_FliF"/>
    <property type="match status" value="1"/>
</dbReference>
<dbReference type="GO" id="GO:0009431">
    <property type="term" value="C:bacterial-type flagellum basal body, MS ring"/>
    <property type="evidence" value="ECO:0007669"/>
    <property type="project" value="InterPro"/>
</dbReference>
<dbReference type="OrthoDB" id="8554211at2"/>
<evidence type="ECO:0000256" key="4">
    <source>
        <dbReference type="ARBA" id="ARBA00022475"/>
    </source>
</evidence>
<keyword evidence="6 10" id="KW-1133">Transmembrane helix</keyword>
<dbReference type="AlphaFoldDB" id="A0A4Z0BF44"/>
<evidence type="ECO:0000313" key="14">
    <source>
        <dbReference type="Proteomes" id="UP000297839"/>
    </source>
</evidence>
<evidence type="ECO:0000256" key="6">
    <source>
        <dbReference type="ARBA" id="ARBA00022989"/>
    </source>
</evidence>
<keyword evidence="13" id="KW-0966">Cell projection</keyword>
<evidence type="ECO:0000256" key="8">
    <source>
        <dbReference type="ARBA" id="ARBA00023143"/>
    </source>
</evidence>
<dbReference type="InterPro" id="IPR045851">
    <property type="entry name" value="AMP-bd_C_sf"/>
</dbReference>
<comment type="similarity">
    <text evidence="3">Belongs to the FliF family.</text>
</comment>
<keyword evidence="13" id="KW-0282">Flagellum</keyword>
<feature type="domain" description="Flagellar M-ring N-terminal" evidence="11">
    <location>
        <begin position="36"/>
        <end position="209"/>
    </location>
</feature>
<evidence type="ECO:0000259" key="11">
    <source>
        <dbReference type="Pfam" id="PF01514"/>
    </source>
</evidence>
<comment type="subcellular location">
    <subcellularLocation>
        <location evidence="1">Bacterial flagellum basal body</location>
    </subcellularLocation>
    <subcellularLocation>
        <location evidence="2">Cell membrane</location>
        <topology evidence="2">Multi-pass membrane protein</topology>
    </subcellularLocation>
</comment>
<evidence type="ECO:0000256" key="7">
    <source>
        <dbReference type="ARBA" id="ARBA00023136"/>
    </source>
</evidence>
<keyword evidence="4" id="KW-1003">Cell membrane</keyword>
<feature type="transmembrane region" description="Helical" evidence="10">
    <location>
        <begin position="413"/>
        <end position="433"/>
    </location>
</feature>
<proteinExistence type="inferred from homology"/>
<evidence type="ECO:0000256" key="1">
    <source>
        <dbReference type="ARBA" id="ARBA00004117"/>
    </source>
</evidence>
<evidence type="ECO:0000313" key="13">
    <source>
        <dbReference type="EMBL" id="TFY97083.1"/>
    </source>
</evidence>
<dbReference type="PANTHER" id="PTHR30046">
    <property type="entry name" value="FLAGELLAR M-RING PROTEIN"/>
    <property type="match status" value="1"/>
</dbReference>
<dbReference type="GO" id="GO:0071973">
    <property type="term" value="P:bacterial-type flagellum-dependent cell motility"/>
    <property type="evidence" value="ECO:0007669"/>
    <property type="project" value="InterPro"/>
</dbReference>
<dbReference type="PIRSF" id="PIRSF004862">
    <property type="entry name" value="FliF"/>
    <property type="match status" value="1"/>
</dbReference>
<evidence type="ECO:0000256" key="2">
    <source>
        <dbReference type="ARBA" id="ARBA00004651"/>
    </source>
</evidence>
<evidence type="ECO:0000259" key="12">
    <source>
        <dbReference type="Pfam" id="PF08345"/>
    </source>
</evidence>
<keyword evidence="8" id="KW-0975">Bacterial flagellum</keyword>
<dbReference type="GO" id="GO:0003774">
    <property type="term" value="F:cytoskeletal motor activity"/>
    <property type="evidence" value="ECO:0007669"/>
    <property type="project" value="InterPro"/>
</dbReference>
<keyword evidence="13" id="KW-0969">Cilium</keyword>
<dbReference type="RefSeq" id="WP_135251498.1">
    <property type="nucleotide sequence ID" value="NZ_SMLK01000009.1"/>
</dbReference>
<feature type="domain" description="Flagellar M-ring C-terminal" evidence="12">
    <location>
        <begin position="242"/>
        <end position="380"/>
    </location>
</feature>
<dbReference type="Proteomes" id="UP000297839">
    <property type="component" value="Unassembled WGS sequence"/>
</dbReference>
<dbReference type="PANTHER" id="PTHR30046:SF0">
    <property type="entry name" value="FLAGELLAR M-RING PROTEIN"/>
    <property type="match status" value="1"/>
</dbReference>
<name>A0A4Z0BF44_9BURK</name>
<evidence type="ECO:0000256" key="10">
    <source>
        <dbReference type="SAM" id="Phobius"/>
    </source>
</evidence>
<evidence type="ECO:0000256" key="5">
    <source>
        <dbReference type="ARBA" id="ARBA00022692"/>
    </source>
</evidence>
<keyword evidence="7 10" id="KW-0472">Membrane</keyword>
<dbReference type="InterPro" id="IPR000067">
    <property type="entry name" value="FlgMring_FliF"/>
</dbReference>
<feature type="transmembrane region" description="Helical" evidence="10">
    <location>
        <begin position="12"/>
        <end position="35"/>
    </location>
</feature>
<feature type="region of interest" description="Disordered" evidence="9">
    <location>
        <begin position="270"/>
        <end position="320"/>
    </location>
</feature>